<dbReference type="GO" id="GO:0016614">
    <property type="term" value="F:oxidoreductase activity, acting on CH-OH group of donors"/>
    <property type="evidence" value="ECO:0007669"/>
    <property type="project" value="InterPro"/>
</dbReference>
<dbReference type="PROSITE" id="PS00623">
    <property type="entry name" value="GMC_OXRED_1"/>
    <property type="match status" value="1"/>
</dbReference>
<dbReference type="PANTHER" id="PTHR11552:SF147">
    <property type="entry name" value="CHOLINE DEHYDROGENASE, MITOCHONDRIAL"/>
    <property type="match status" value="1"/>
</dbReference>
<evidence type="ECO:0000259" key="8">
    <source>
        <dbReference type="PROSITE" id="PS00623"/>
    </source>
</evidence>
<dbReference type="Gene3D" id="3.50.50.60">
    <property type="entry name" value="FAD/NAD(P)-binding domain"/>
    <property type="match status" value="2"/>
</dbReference>
<dbReference type="EMBL" id="CMVM020000148">
    <property type="status" value="NOT_ANNOTATED_CDS"/>
    <property type="molecule type" value="Genomic_DNA"/>
</dbReference>
<evidence type="ECO:0000313" key="10">
    <source>
        <dbReference type="EnsemblMetazoa" id="OVOC5096.1"/>
    </source>
</evidence>
<keyword evidence="4 6" id="KW-0274">FAD</keyword>
<reference evidence="11" key="1">
    <citation type="submission" date="2013-10" db="EMBL/GenBank/DDBJ databases">
        <title>Genome sequencing of Onchocerca volvulus.</title>
        <authorList>
            <person name="Cotton J."/>
            <person name="Tsai J."/>
            <person name="Stanley E."/>
            <person name="Tracey A."/>
            <person name="Holroyd N."/>
            <person name="Lustigman S."/>
            <person name="Berriman M."/>
        </authorList>
    </citation>
    <scope>NUCLEOTIDE SEQUENCE</scope>
</reference>
<dbReference type="InterPro" id="IPR007867">
    <property type="entry name" value="GMC_OxRtase_C"/>
</dbReference>
<evidence type="ECO:0000256" key="4">
    <source>
        <dbReference type="ARBA" id="ARBA00022827"/>
    </source>
</evidence>
<dbReference type="InterPro" id="IPR027424">
    <property type="entry name" value="Glucose_Oxidase_domain_2"/>
</dbReference>
<evidence type="ECO:0000313" key="11">
    <source>
        <dbReference type="Proteomes" id="UP000024404"/>
    </source>
</evidence>
<dbReference type="EnsemblMetazoa" id="OVOC5096.1">
    <property type="protein sequence ID" value="OVOC5096.1"/>
    <property type="gene ID" value="WBGene00241905"/>
</dbReference>
<dbReference type="SUPFAM" id="SSF54373">
    <property type="entry name" value="FAD-linked reductases, C-terminal domain"/>
    <property type="match status" value="1"/>
</dbReference>
<name>A0A8R1TV56_ONCVO</name>
<dbReference type="PANTHER" id="PTHR11552">
    <property type="entry name" value="GLUCOSE-METHANOL-CHOLINE GMC OXIDOREDUCTASE"/>
    <property type="match status" value="1"/>
</dbReference>
<evidence type="ECO:0000256" key="7">
    <source>
        <dbReference type="RuleBase" id="RU003968"/>
    </source>
</evidence>
<dbReference type="SUPFAM" id="SSF51905">
    <property type="entry name" value="FAD/NAD(P)-binding domain"/>
    <property type="match status" value="1"/>
</dbReference>
<reference evidence="10" key="2">
    <citation type="submission" date="2022-06" db="UniProtKB">
        <authorList>
            <consortium name="EnsemblMetazoa"/>
        </authorList>
    </citation>
    <scope>IDENTIFICATION</scope>
</reference>
<keyword evidence="11" id="KW-1185">Reference proteome</keyword>
<organism evidence="10 11">
    <name type="scientific">Onchocerca volvulus</name>
    <dbReference type="NCBI Taxonomy" id="6282"/>
    <lineage>
        <taxon>Eukaryota</taxon>
        <taxon>Metazoa</taxon>
        <taxon>Ecdysozoa</taxon>
        <taxon>Nematoda</taxon>
        <taxon>Chromadorea</taxon>
        <taxon>Rhabditida</taxon>
        <taxon>Spirurina</taxon>
        <taxon>Spiruromorpha</taxon>
        <taxon>Filarioidea</taxon>
        <taxon>Onchocercidae</taxon>
        <taxon>Onchocerca</taxon>
    </lineage>
</organism>
<dbReference type="OMA" id="NHFESCA"/>
<dbReference type="InterPro" id="IPR012132">
    <property type="entry name" value="GMC_OxRdtase"/>
</dbReference>
<evidence type="ECO:0000256" key="5">
    <source>
        <dbReference type="ARBA" id="ARBA00023002"/>
    </source>
</evidence>
<feature type="binding site" evidence="6">
    <location>
        <position position="117"/>
    </location>
    <ligand>
        <name>FAD</name>
        <dbReference type="ChEBI" id="CHEBI:57692"/>
    </ligand>
</feature>
<sequence length="651" mass="73652">MLLLFVRKSRLRTTTWNYRYSRYHGSINPELGDKKPTYIIVGAGSAGCVLANRLTENPANRVLLVEAGPQDSKWNWKFHMPAALMYNLCNDKYNWFYYTQPQKHMNDRAVYWPRGRVWGGSSTLNAMVYIRGHPLDYDRWEQEGATNWSYKNVLPYFKKAQAHELSKGPSDPYRGWNGPLHVTQGKCENPLHKAFLECGDQLGVGVVDDINGYKQEGIAPLDLTIYKGVRWSTSRAYLWPALSRPNLHTSSNILCTRILFSNSKAVGIEFIRKAFLYPNSCFRRYLNDFYELEAASKSFFFFHNGPLTDNINSWNREKVYCEEGVILASGAINTPQLLLLSGIGPADNIKAHSIPVVQHLPGVGNNLQDHLEVYVQQKCTQPITLYNKSSWRFPHNMIKIGLKWYLSKTGLGTSSHLESGGFVRSTPKACFPMYIFSSSPTSVSHPDIQFHFLPSTVHDDGRITGKCHAYQVHVGPLRSKSKGTITLASNDPRRHPLINPNYLDHIDDYIEFRLAVRIARALLNQRSFDKYRGDELLPGKDCQSNEQIDGFVRKMSASAYHPSCSCKMGIESDKFAVVNPETMSVYGTENLYIADASVMPSIVSGNLNAPVIMLAERAADLIQRNIPMAVENVPIWSPSEDLMKRTFINSA</sequence>
<dbReference type="Gene3D" id="4.10.450.10">
    <property type="entry name" value="Glucose Oxidase, domain 2"/>
    <property type="match status" value="1"/>
</dbReference>
<dbReference type="Proteomes" id="UP000024404">
    <property type="component" value="Unassembled WGS sequence"/>
</dbReference>
<dbReference type="AlphaFoldDB" id="A0A8R1TV56"/>
<proteinExistence type="inferred from homology"/>
<dbReference type="Pfam" id="PF00732">
    <property type="entry name" value="GMC_oxred_N"/>
    <property type="match status" value="2"/>
</dbReference>
<dbReference type="Pfam" id="PF05199">
    <property type="entry name" value="GMC_oxred_C"/>
    <property type="match status" value="1"/>
</dbReference>
<evidence type="ECO:0000256" key="2">
    <source>
        <dbReference type="ARBA" id="ARBA00010790"/>
    </source>
</evidence>
<dbReference type="InterPro" id="IPR036188">
    <property type="entry name" value="FAD/NAD-bd_sf"/>
</dbReference>
<evidence type="ECO:0000259" key="9">
    <source>
        <dbReference type="PROSITE" id="PS00624"/>
    </source>
</evidence>
<dbReference type="PROSITE" id="PS00624">
    <property type="entry name" value="GMC_OXRED_2"/>
    <property type="match status" value="1"/>
</dbReference>
<feature type="binding site" evidence="6">
    <location>
        <begin position="125"/>
        <end position="128"/>
    </location>
    <ligand>
        <name>FAD</name>
        <dbReference type="ChEBI" id="CHEBI:57692"/>
    </ligand>
</feature>
<keyword evidence="5" id="KW-0560">Oxidoreductase</keyword>
<keyword evidence="3 7" id="KW-0285">Flavoprotein</keyword>
<evidence type="ECO:0000256" key="1">
    <source>
        <dbReference type="ARBA" id="ARBA00001974"/>
    </source>
</evidence>
<evidence type="ECO:0000256" key="6">
    <source>
        <dbReference type="PIRSR" id="PIRSR000137-2"/>
    </source>
</evidence>
<dbReference type="GO" id="GO:0050660">
    <property type="term" value="F:flavin adenine dinucleotide binding"/>
    <property type="evidence" value="ECO:0007669"/>
    <property type="project" value="InterPro"/>
</dbReference>
<protein>
    <recommendedName>
        <fullName evidence="8 9">Glucose-methanol-choline oxidoreductase N-terminal domain-containing protein</fullName>
    </recommendedName>
</protein>
<feature type="domain" description="Glucose-methanol-choline oxidoreductase N-terminal" evidence="8">
    <location>
        <begin position="115"/>
        <end position="138"/>
    </location>
</feature>
<feature type="domain" description="Glucose-methanol-choline oxidoreductase N-terminal" evidence="9">
    <location>
        <begin position="330"/>
        <end position="344"/>
    </location>
</feature>
<evidence type="ECO:0000256" key="3">
    <source>
        <dbReference type="ARBA" id="ARBA00022630"/>
    </source>
</evidence>
<dbReference type="PIRSF" id="PIRSF000137">
    <property type="entry name" value="Alcohol_oxidase"/>
    <property type="match status" value="1"/>
</dbReference>
<comment type="cofactor">
    <cofactor evidence="1 6">
        <name>FAD</name>
        <dbReference type="ChEBI" id="CHEBI:57692"/>
    </cofactor>
</comment>
<dbReference type="Gene3D" id="3.30.560.10">
    <property type="entry name" value="Glucose Oxidase, domain 3"/>
    <property type="match status" value="2"/>
</dbReference>
<dbReference type="InterPro" id="IPR000172">
    <property type="entry name" value="GMC_OxRdtase_N"/>
</dbReference>
<comment type="similarity">
    <text evidence="2 7">Belongs to the GMC oxidoreductase family.</text>
</comment>
<accession>A0A8R1TV56</accession>